<dbReference type="Proteomes" id="UP000299102">
    <property type="component" value="Unassembled WGS sequence"/>
</dbReference>
<protein>
    <recommendedName>
        <fullName evidence="3">Mos1 transposase HTH domain-containing protein</fullName>
    </recommendedName>
</protein>
<evidence type="ECO:0000313" key="2">
    <source>
        <dbReference type="Proteomes" id="UP000299102"/>
    </source>
</evidence>
<sequence>MIYYDFRRELTQKQCINQLTSTFKDKAPLKTTVHHRFGEFNRGRSTLTDEFKEGCSKSVVAPQSIDAVRELMIEDRHVTCREIKASWAYKYDEHYTKIWL</sequence>
<keyword evidence="2" id="KW-1185">Reference proteome</keyword>
<evidence type="ECO:0000313" key="1">
    <source>
        <dbReference type="EMBL" id="GBP72279.1"/>
    </source>
</evidence>
<name>A0A4C1YC87_EUMVA</name>
<proteinExistence type="predicted"/>
<accession>A0A4C1YC87</accession>
<dbReference type="EMBL" id="BGZK01001140">
    <property type="protein sequence ID" value="GBP72279.1"/>
    <property type="molecule type" value="Genomic_DNA"/>
</dbReference>
<dbReference type="OrthoDB" id="10017160at2759"/>
<organism evidence="1 2">
    <name type="scientific">Eumeta variegata</name>
    <name type="common">Bagworm moth</name>
    <name type="synonym">Eumeta japonica</name>
    <dbReference type="NCBI Taxonomy" id="151549"/>
    <lineage>
        <taxon>Eukaryota</taxon>
        <taxon>Metazoa</taxon>
        <taxon>Ecdysozoa</taxon>
        <taxon>Arthropoda</taxon>
        <taxon>Hexapoda</taxon>
        <taxon>Insecta</taxon>
        <taxon>Pterygota</taxon>
        <taxon>Neoptera</taxon>
        <taxon>Endopterygota</taxon>
        <taxon>Lepidoptera</taxon>
        <taxon>Glossata</taxon>
        <taxon>Ditrysia</taxon>
        <taxon>Tineoidea</taxon>
        <taxon>Psychidae</taxon>
        <taxon>Oiketicinae</taxon>
        <taxon>Eumeta</taxon>
    </lineage>
</organism>
<evidence type="ECO:0008006" key="3">
    <source>
        <dbReference type="Google" id="ProtNLM"/>
    </source>
</evidence>
<gene>
    <name evidence="1" type="ORF">EVAR_24847_1</name>
</gene>
<dbReference type="AlphaFoldDB" id="A0A4C1YC87"/>
<reference evidence="1 2" key="1">
    <citation type="journal article" date="2019" name="Commun. Biol.">
        <title>The bagworm genome reveals a unique fibroin gene that provides high tensile strength.</title>
        <authorList>
            <person name="Kono N."/>
            <person name="Nakamura H."/>
            <person name="Ohtoshi R."/>
            <person name="Tomita M."/>
            <person name="Numata K."/>
            <person name="Arakawa K."/>
        </authorList>
    </citation>
    <scope>NUCLEOTIDE SEQUENCE [LARGE SCALE GENOMIC DNA]</scope>
</reference>
<comment type="caution">
    <text evidence="1">The sequence shown here is derived from an EMBL/GenBank/DDBJ whole genome shotgun (WGS) entry which is preliminary data.</text>
</comment>